<dbReference type="RefSeq" id="WP_243848156.1">
    <property type="nucleotide sequence ID" value="NZ_BAAAES010000008.1"/>
</dbReference>
<evidence type="ECO:0000313" key="2">
    <source>
        <dbReference type="EMBL" id="GAA0669872.1"/>
    </source>
</evidence>
<comment type="caution">
    <text evidence="2">The sequence shown here is derived from an EMBL/GenBank/DDBJ whole genome shotgun (WGS) entry which is preliminary data.</text>
</comment>
<organism evidence="2 3">
    <name type="scientific">Sphingomonas insulae</name>
    <dbReference type="NCBI Taxonomy" id="424800"/>
    <lineage>
        <taxon>Bacteria</taxon>
        <taxon>Pseudomonadati</taxon>
        <taxon>Pseudomonadota</taxon>
        <taxon>Alphaproteobacteria</taxon>
        <taxon>Sphingomonadales</taxon>
        <taxon>Sphingomonadaceae</taxon>
        <taxon>Sphingomonas</taxon>
    </lineage>
</organism>
<name>A0ABN1HVR7_9SPHN</name>
<reference evidence="2 3" key="1">
    <citation type="journal article" date="2019" name="Int. J. Syst. Evol. Microbiol.">
        <title>The Global Catalogue of Microorganisms (GCM) 10K type strain sequencing project: providing services to taxonomists for standard genome sequencing and annotation.</title>
        <authorList>
            <consortium name="The Broad Institute Genomics Platform"/>
            <consortium name="The Broad Institute Genome Sequencing Center for Infectious Disease"/>
            <person name="Wu L."/>
            <person name="Ma J."/>
        </authorList>
    </citation>
    <scope>NUCLEOTIDE SEQUENCE [LARGE SCALE GENOMIC DNA]</scope>
    <source>
        <strain evidence="2 3">JCM 14603</strain>
    </source>
</reference>
<dbReference type="EMBL" id="BAAAES010000008">
    <property type="protein sequence ID" value="GAA0669872.1"/>
    <property type="molecule type" value="Genomic_DNA"/>
</dbReference>
<keyword evidence="1" id="KW-0812">Transmembrane</keyword>
<feature type="transmembrane region" description="Helical" evidence="1">
    <location>
        <begin position="45"/>
        <end position="65"/>
    </location>
</feature>
<sequence>MDGAGKEPGHMRQACWQPPQKRDAYLNGMQPLHSQGVQCLSPMPVLMTMVLPSLLLASIALLSIAPAHGDPIQRRSDQERAYDARRKGEVLSPRLIEGRVIPTMKGYEYLGFDLDFGTSVYTLKFMRDGVVVWVDVDGRSGQIIGRTGK</sequence>
<evidence type="ECO:0008006" key="4">
    <source>
        <dbReference type="Google" id="ProtNLM"/>
    </source>
</evidence>
<dbReference type="Proteomes" id="UP001500238">
    <property type="component" value="Unassembled WGS sequence"/>
</dbReference>
<evidence type="ECO:0000313" key="3">
    <source>
        <dbReference type="Proteomes" id="UP001500238"/>
    </source>
</evidence>
<accession>A0ABN1HVR7</accession>
<evidence type="ECO:0000256" key="1">
    <source>
        <dbReference type="SAM" id="Phobius"/>
    </source>
</evidence>
<keyword evidence="1" id="KW-1133">Transmembrane helix</keyword>
<protein>
    <recommendedName>
        <fullName evidence="4">PepSY domain-containing protein</fullName>
    </recommendedName>
</protein>
<keyword evidence="3" id="KW-1185">Reference proteome</keyword>
<gene>
    <name evidence="2" type="ORF">GCM10009102_20500</name>
</gene>
<proteinExistence type="predicted"/>
<keyword evidence="1" id="KW-0472">Membrane</keyword>